<feature type="domain" description="MHD" evidence="6">
    <location>
        <begin position="156"/>
        <end position="396"/>
    </location>
</feature>
<evidence type="ECO:0000256" key="3">
    <source>
        <dbReference type="ARBA" id="ARBA00022927"/>
    </source>
</evidence>
<dbReference type="SUPFAM" id="SSF64356">
    <property type="entry name" value="SNARE-like"/>
    <property type="match status" value="1"/>
</dbReference>
<dbReference type="GO" id="GO:0030131">
    <property type="term" value="C:clathrin adaptor complex"/>
    <property type="evidence" value="ECO:0007669"/>
    <property type="project" value="InterPro"/>
</dbReference>
<organism evidence="7 8">
    <name type="scientific">Mytilus edulis</name>
    <name type="common">Blue mussel</name>
    <dbReference type="NCBI Taxonomy" id="6550"/>
    <lineage>
        <taxon>Eukaryota</taxon>
        <taxon>Metazoa</taxon>
        <taxon>Spiralia</taxon>
        <taxon>Lophotrochozoa</taxon>
        <taxon>Mollusca</taxon>
        <taxon>Bivalvia</taxon>
        <taxon>Autobranchia</taxon>
        <taxon>Pteriomorphia</taxon>
        <taxon>Mytilida</taxon>
        <taxon>Mytiloidea</taxon>
        <taxon>Mytilidae</taxon>
        <taxon>Mytilinae</taxon>
        <taxon>Mytilus</taxon>
    </lineage>
</organism>
<dbReference type="PANTHER" id="PTHR10529">
    <property type="entry name" value="AP COMPLEX SUBUNIT MU"/>
    <property type="match status" value="1"/>
</dbReference>
<dbReference type="InterPro" id="IPR011012">
    <property type="entry name" value="Longin-like_dom_sf"/>
</dbReference>
<feature type="region of interest" description="Disordered" evidence="5">
    <location>
        <begin position="533"/>
        <end position="571"/>
    </location>
</feature>
<dbReference type="PROSITE" id="PS51072">
    <property type="entry name" value="MHD"/>
    <property type="match status" value="1"/>
</dbReference>
<evidence type="ECO:0000313" key="7">
    <source>
        <dbReference type="EMBL" id="CAG2230054.1"/>
    </source>
</evidence>
<keyword evidence="8" id="KW-1185">Reference proteome</keyword>
<dbReference type="InterPro" id="IPR050431">
    <property type="entry name" value="Adaptor_comp_med_subunit"/>
</dbReference>
<dbReference type="GO" id="GO:0006886">
    <property type="term" value="P:intracellular protein transport"/>
    <property type="evidence" value="ECO:0007669"/>
    <property type="project" value="InterPro"/>
</dbReference>
<protein>
    <submittedName>
        <fullName evidence="7">AP3M</fullName>
    </submittedName>
</protein>
<dbReference type="PRINTS" id="PR00314">
    <property type="entry name" value="CLATHRINADPT"/>
</dbReference>
<proteinExistence type="predicted"/>
<dbReference type="CDD" id="cd14837">
    <property type="entry name" value="AP3_Mu_N"/>
    <property type="match status" value="1"/>
</dbReference>
<keyword evidence="4" id="KW-0472">Membrane</keyword>
<dbReference type="Pfam" id="PF00928">
    <property type="entry name" value="Adap_comp_sub"/>
    <property type="match status" value="1"/>
</dbReference>
<dbReference type="GO" id="GO:0016192">
    <property type="term" value="P:vesicle-mediated transport"/>
    <property type="evidence" value="ECO:0007669"/>
    <property type="project" value="InterPro"/>
</dbReference>
<dbReference type="Pfam" id="PF05028">
    <property type="entry name" value="PARG_cat_C"/>
    <property type="match status" value="1"/>
</dbReference>
<evidence type="ECO:0000259" key="6">
    <source>
        <dbReference type="PROSITE" id="PS51072"/>
    </source>
</evidence>
<sequence length="1021" mass="116091">MLYSAWGMYVRLYSFKTYIKLHFITSYTSWILYYISKHYYTDKRVKQLRVCVWSEYLPPTFVVEFLHRICDTLEDYFNDCSESTLKEHYVIVYELLDEMLDNGFPLAVESNILKELIKPPNCYYIIVDTVTGVSGILPTGQLSNVPWRRTGVKYANNEAYFDVIEEIDCILDKSGSTVIAEIQGYIDCMIKLSGMPDLTLSFINPRLLDDVSFHPCVRYKRWESDKVLSFVPPDGNFRLISYHIGANNMVAIPVYVKQNIMYREGSGGRFEVTIGPKQTMGKTIENVTMEVPFPKAVLNVTLTPSQGKYTFDPVSKIMTWDVGRIDTTKLPNIKGNVCSETVLNKQCIASILASGFLCLFQDSVEVLGKAERYKLYQFFKSSQQAKLRCVLNYFEKVADRRFEIQGSVTFVRQVIPWDELPCMDTWLNCDVELCPLIVHQDGVIEDAGCSAIEVDFANQYIGGGVLSKGRVQEEIRFSVCPELLTSMLFMEVMEDNEAIILQGYEQFSRTSGYASSLEYEGDFTEATMLAKEMLSHDRSESRKESASEEEYMTAAEEELEQQDETNTGNVPSSLLNYADGLLVEIMSSALLEAEESSSSTSTNEKPPPDDGMDHLDVDLKDWYLRLRRRSSNLSDQHTIKEETFHPLVGEFAASLVSSILFEGTTTAANVLQSMSPTMTEFHNNAPLSVINKPKARKLSEEESSGNPEEGSQISMVAARKFAHDFMDRIFCDDFFRDEIRQEFHNFFSESNIPVSSGAKHQSCSADLEREEADRRCHEMATNIVYDVMSEAVLKYLTEDDDRYDMNEDDTLNRSVSECSSSPLIAIPTIQNLLVKSQSPTIDIKGRRKHNTDGFSNNQRPTEVKIDQYVGKNQRKVSFYASSLSRDLLTTAFVEVQRNTNGGSYIRRSSEPLQMSNKAARQLKDSINGSDGPKKKISRTDEDIAILKAEICEDGRNSVDFTRKYRRESCGFHDETLSKFAEELMKTECKIRNYTYLILQTEVQVVHLVIHGAARKSGFKDL</sequence>
<dbReference type="InterPro" id="IPR036168">
    <property type="entry name" value="AP2_Mu_C_sf"/>
</dbReference>
<evidence type="ECO:0000313" key="8">
    <source>
        <dbReference type="Proteomes" id="UP000683360"/>
    </source>
</evidence>
<dbReference type="Gene3D" id="3.30.450.60">
    <property type="match status" value="1"/>
</dbReference>
<dbReference type="OrthoDB" id="6154436at2759"/>
<dbReference type="Proteomes" id="UP000683360">
    <property type="component" value="Unassembled WGS sequence"/>
</dbReference>
<feature type="compositionally biased region" description="Acidic residues" evidence="5">
    <location>
        <begin position="547"/>
        <end position="563"/>
    </location>
</feature>
<accession>A0A8S3T960</accession>
<evidence type="ECO:0000256" key="1">
    <source>
        <dbReference type="ARBA" id="ARBA00004308"/>
    </source>
</evidence>
<evidence type="ECO:0000256" key="5">
    <source>
        <dbReference type="SAM" id="MobiDB-lite"/>
    </source>
</evidence>
<feature type="compositionally biased region" description="Basic and acidic residues" evidence="5">
    <location>
        <begin position="606"/>
        <end position="615"/>
    </location>
</feature>
<evidence type="ECO:0000256" key="2">
    <source>
        <dbReference type="ARBA" id="ARBA00022448"/>
    </source>
</evidence>
<feature type="compositionally biased region" description="Basic and acidic residues" evidence="5">
    <location>
        <begin position="533"/>
        <end position="546"/>
    </location>
</feature>
<dbReference type="Gene3D" id="2.60.40.1170">
    <property type="entry name" value="Mu homology domain, subdomain B"/>
    <property type="match status" value="1"/>
</dbReference>
<dbReference type="SUPFAM" id="SSF49447">
    <property type="entry name" value="Second domain of Mu2 adaptin subunit (ap50) of ap2 adaptor"/>
    <property type="match status" value="1"/>
</dbReference>
<feature type="compositionally biased region" description="Low complexity" evidence="5">
    <location>
        <begin position="592"/>
        <end position="602"/>
    </location>
</feature>
<dbReference type="InterPro" id="IPR028565">
    <property type="entry name" value="MHD"/>
</dbReference>
<dbReference type="GO" id="GO:0006282">
    <property type="term" value="P:regulation of DNA repair"/>
    <property type="evidence" value="ECO:0007669"/>
    <property type="project" value="InterPro"/>
</dbReference>
<dbReference type="InterPro" id="IPR001392">
    <property type="entry name" value="Clathrin_mu"/>
</dbReference>
<dbReference type="EMBL" id="CAJPWZ010002047">
    <property type="protein sequence ID" value="CAG2230054.1"/>
    <property type="molecule type" value="Genomic_DNA"/>
</dbReference>
<dbReference type="PROSITE" id="PS00990">
    <property type="entry name" value="CLAT_ADAPTOR_M_1"/>
    <property type="match status" value="1"/>
</dbReference>
<comment type="caution">
    <text evidence="7">The sequence shown here is derived from an EMBL/GenBank/DDBJ whole genome shotgun (WGS) entry which is preliminary data.</text>
</comment>
<evidence type="ECO:0000256" key="4">
    <source>
        <dbReference type="ARBA" id="ARBA00023136"/>
    </source>
</evidence>
<name>A0A8S3T960_MYTED</name>
<dbReference type="GO" id="GO:0004649">
    <property type="term" value="F:poly(ADP-ribose) glycohydrolase activity"/>
    <property type="evidence" value="ECO:0007669"/>
    <property type="project" value="InterPro"/>
</dbReference>
<keyword evidence="3" id="KW-0653">Protein transport</keyword>
<dbReference type="InterPro" id="IPR046372">
    <property type="entry name" value="PARG_cat_C"/>
</dbReference>
<reference evidence="7" key="1">
    <citation type="submission" date="2021-03" db="EMBL/GenBank/DDBJ databases">
        <authorList>
            <person name="Bekaert M."/>
        </authorList>
    </citation>
    <scope>NUCLEOTIDE SEQUENCE</scope>
</reference>
<dbReference type="InterPro" id="IPR018240">
    <property type="entry name" value="Clathrin_mu_CS"/>
</dbReference>
<dbReference type="GO" id="GO:0012505">
    <property type="term" value="C:endomembrane system"/>
    <property type="evidence" value="ECO:0007669"/>
    <property type="project" value="UniProtKB-SubCell"/>
</dbReference>
<keyword evidence="2" id="KW-0813">Transport</keyword>
<gene>
    <name evidence="7" type="ORF">MEDL_42926</name>
</gene>
<comment type="subcellular location">
    <subcellularLocation>
        <location evidence="1">Endomembrane system</location>
    </subcellularLocation>
</comment>
<feature type="region of interest" description="Disordered" evidence="5">
    <location>
        <begin position="592"/>
        <end position="615"/>
    </location>
</feature>
<dbReference type="AlphaFoldDB" id="A0A8S3T960"/>